<dbReference type="OMA" id="TCDSFYP"/>
<dbReference type="GO" id="GO:0005829">
    <property type="term" value="C:cytosol"/>
    <property type="evidence" value="ECO:0007669"/>
    <property type="project" value="UniProtKB-ARBA"/>
</dbReference>
<gene>
    <name evidence="4" type="primary">LOC103736492</name>
</gene>
<organism evidence="4 5">
    <name type="scientific">Nannospalax galili</name>
    <name type="common">Northern Israeli blind subterranean mole rat</name>
    <name type="synonym">Spalax galili</name>
    <dbReference type="NCBI Taxonomy" id="1026970"/>
    <lineage>
        <taxon>Eukaryota</taxon>
        <taxon>Metazoa</taxon>
        <taxon>Chordata</taxon>
        <taxon>Craniata</taxon>
        <taxon>Vertebrata</taxon>
        <taxon>Euteleostomi</taxon>
        <taxon>Mammalia</taxon>
        <taxon>Eutheria</taxon>
        <taxon>Euarchontoglires</taxon>
        <taxon>Glires</taxon>
        <taxon>Rodentia</taxon>
        <taxon>Myomorpha</taxon>
        <taxon>Muroidea</taxon>
        <taxon>Spalacidae</taxon>
        <taxon>Spalacinae</taxon>
        <taxon>Nannospalax</taxon>
    </lineage>
</organism>
<comment type="similarity">
    <text evidence="3">Belongs to the PMG family.</text>
</comment>
<keyword evidence="5" id="KW-1185">Reference proteome</keyword>
<dbReference type="Pfam" id="PF05287">
    <property type="entry name" value="PMG"/>
    <property type="match status" value="1"/>
</dbReference>
<evidence type="ECO:0000256" key="2">
    <source>
        <dbReference type="ARBA" id="ARBA00022744"/>
    </source>
</evidence>
<comment type="subunit">
    <text evidence="3">Interacts with hair keratins.</text>
</comment>
<dbReference type="AlphaFoldDB" id="A0A8C6R5J6"/>
<accession>A0A8C6R5J6</accession>
<reference evidence="4" key="1">
    <citation type="submission" date="2025-08" db="UniProtKB">
        <authorList>
            <consortium name="Ensembl"/>
        </authorList>
    </citation>
    <scope>IDENTIFICATION</scope>
</reference>
<dbReference type="Ensembl" id="ENSNGAT00000019047.1">
    <property type="protein sequence ID" value="ENSNGAP00000013468.1"/>
    <property type="gene ID" value="ENSNGAG00000015038.1"/>
</dbReference>
<name>A0A8C6R5J6_NANGA</name>
<dbReference type="RefSeq" id="XP_008834230.1">
    <property type="nucleotide sequence ID" value="XM_008836008.1"/>
</dbReference>
<proteinExistence type="inferred from homology"/>
<dbReference type="GO" id="GO:0045095">
    <property type="term" value="C:keratin filament"/>
    <property type="evidence" value="ECO:0007669"/>
    <property type="project" value="UniProtKB-UniRule"/>
</dbReference>
<keyword evidence="2 3" id="KW-0416">Keratin</keyword>
<dbReference type="GeneTree" id="ENSGT00940000162109"/>
<dbReference type="Proteomes" id="UP000694381">
    <property type="component" value="Unassembled WGS sequence"/>
</dbReference>
<dbReference type="InterPro" id="IPR007951">
    <property type="entry name" value="KRTAP_PMG"/>
</dbReference>
<evidence type="ECO:0000256" key="3">
    <source>
        <dbReference type="RuleBase" id="RU369044"/>
    </source>
</evidence>
<dbReference type="KEGG" id="ngi:103736492"/>
<evidence type="ECO:0000313" key="4">
    <source>
        <dbReference type="Ensembl" id="ENSNGAP00000013468.1"/>
    </source>
</evidence>
<reference evidence="4" key="2">
    <citation type="submission" date="2025-09" db="UniProtKB">
        <authorList>
            <consortium name="Ensembl"/>
        </authorList>
    </citation>
    <scope>IDENTIFICATION</scope>
</reference>
<comment type="function">
    <text evidence="1 3">In the hair cortex, hair keratin intermediate filaments are embedded in an interfilamentous matrix, consisting of hair keratin-associated proteins (KRTAP), which are essential for the formation of a rigid and resistant hair shaft through their extensive disulfide bond cross-linking with abundant cysteine residues of hair keratins. The matrix proteins include the high-sulfur and high-glycine-tyrosine keratins.</text>
</comment>
<evidence type="ECO:0000256" key="1">
    <source>
        <dbReference type="ARBA" id="ARBA00003327"/>
    </source>
</evidence>
<dbReference type="OrthoDB" id="9834780at2759"/>
<dbReference type="GeneID" id="103736492"/>
<sequence>MSYNCSSGHFSSQSLGGYLRHPVSTYNSFYPSNAFYSPKAFQLGSSFYNGQQENFGEPLEEGYIPSVGTRYHLTSYRPNNFILCSPSRGNFTGSFGYSHSGLGSFGFGSSGIQSVGGGSSFHRPAYFSSKSVQSSYYQPGCGSRFYGSSF</sequence>
<protein>
    <recommendedName>
        <fullName evidence="3">Keratin-associated protein</fullName>
    </recommendedName>
</protein>
<evidence type="ECO:0000313" key="5">
    <source>
        <dbReference type="Proteomes" id="UP000694381"/>
    </source>
</evidence>